<dbReference type="Pfam" id="PF00271">
    <property type="entry name" value="Helicase_C"/>
    <property type="match status" value="1"/>
</dbReference>
<dbReference type="InterPro" id="IPR001650">
    <property type="entry name" value="Helicase_C-like"/>
</dbReference>
<protein>
    <recommendedName>
        <fullName evidence="2 15">ATP-dependent DNA helicase RecG</fullName>
        <ecNumber evidence="13 15">5.6.2.4</ecNumber>
    </recommendedName>
</protein>
<evidence type="ECO:0000256" key="2">
    <source>
        <dbReference type="ARBA" id="ARBA00017846"/>
    </source>
</evidence>
<dbReference type="CDD" id="cd17992">
    <property type="entry name" value="DEXHc_RecG"/>
    <property type="match status" value="1"/>
</dbReference>
<dbReference type="NCBIfam" id="NF008165">
    <property type="entry name" value="PRK10917.1-3"/>
    <property type="match status" value="1"/>
</dbReference>
<evidence type="ECO:0000256" key="4">
    <source>
        <dbReference type="ARBA" id="ARBA00022763"/>
    </source>
</evidence>
<dbReference type="AlphaFoldDB" id="A0A1H4G738"/>
<dbReference type="EMBL" id="FNRD01000017">
    <property type="protein sequence ID" value="SEB05111.1"/>
    <property type="molecule type" value="Genomic_DNA"/>
</dbReference>
<dbReference type="OrthoDB" id="9804325at2"/>
<dbReference type="InterPro" id="IPR014001">
    <property type="entry name" value="Helicase_ATP-bd"/>
</dbReference>
<dbReference type="PANTHER" id="PTHR47964:SF1">
    <property type="entry name" value="ATP-DEPENDENT DNA HELICASE HOMOLOG RECG, CHLOROPLASTIC"/>
    <property type="match status" value="1"/>
</dbReference>
<evidence type="ECO:0000256" key="3">
    <source>
        <dbReference type="ARBA" id="ARBA00022741"/>
    </source>
</evidence>
<evidence type="ECO:0000313" key="18">
    <source>
        <dbReference type="EMBL" id="SEB05111.1"/>
    </source>
</evidence>
<evidence type="ECO:0000256" key="13">
    <source>
        <dbReference type="ARBA" id="ARBA00034808"/>
    </source>
</evidence>
<dbReference type="SUPFAM" id="SSF50249">
    <property type="entry name" value="Nucleic acid-binding proteins"/>
    <property type="match status" value="1"/>
</dbReference>
<evidence type="ECO:0000256" key="5">
    <source>
        <dbReference type="ARBA" id="ARBA00022801"/>
    </source>
</evidence>
<dbReference type="GO" id="GO:0003677">
    <property type="term" value="F:DNA binding"/>
    <property type="evidence" value="ECO:0007669"/>
    <property type="project" value="UniProtKB-KW"/>
</dbReference>
<keyword evidence="6 15" id="KW-0347">Helicase</keyword>
<dbReference type="PROSITE" id="PS51194">
    <property type="entry name" value="HELICASE_CTER"/>
    <property type="match status" value="1"/>
</dbReference>
<organism evidence="18 19">
    <name type="scientific">Flavobacterium gillisiae</name>
    <dbReference type="NCBI Taxonomy" id="150146"/>
    <lineage>
        <taxon>Bacteria</taxon>
        <taxon>Pseudomonadati</taxon>
        <taxon>Bacteroidota</taxon>
        <taxon>Flavobacteriia</taxon>
        <taxon>Flavobacteriales</taxon>
        <taxon>Flavobacteriaceae</taxon>
        <taxon>Flavobacterium</taxon>
    </lineage>
</organism>
<comment type="catalytic activity">
    <reaction evidence="14 15">
        <text>ATP + H2O = ADP + phosphate + H(+)</text>
        <dbReference type="Rhea" id="RHEA:13065"/>
        <dbReference type="ChEBI" id="CHEBI:15377"/>
        <dbReference type="ChEBI" id="CHEBI:15378"/>
        <dbReference type="ChEBI" id="CHEBI:30616"/>
        <dbReference type="ChEBI" id="CHEBI:43474"/>
        <dbReference type="ChEBI" id="CHEBI:456216"/>
        <dbReference type="EC" id="5.6.2.4"/>
    </reaction>
</comment>
<evidence type="ECO:0000256" key="6">
    <source>
        <dbReference type="ARBA" id="ARBA00022806"/>
    </source>
</evidence>
<dbReference type="InterPro" id="IPR004609">
    <property type="entry name" value="ATP-dep_DNA_helicase_RecG"/>
</dbReference>
<evidence type="ECO:0000256" key="12">
    <source>
        <dbReference type="ARBA" id="ARBA00034617"/>
    </source>
</evidence>
<dbReference type="Pfam" id="PF00270">
    <property type="entry name" value="DEAD"/>
    <property type="match status" value="1"/>
</dbReference>
<dbReference type="InterPro" id="IPR027417">
    <property type="entry name" value="P-loop_NTPase"/>
</dbReference>
<dbReference type="SMART" id="SM00487">
    <property type="entry name" value="DEXDc"/>
    <property type="match status" value="1"/>
</dbReference>
<dbReference type="PROSITE" id="PS51192">
    <property type="entry name" value="HELICASE_ATP_BIND_1"/>
    <property type="match status" value="1"/>
</dbReference>
<dbReference type="InterPro" id="IPR033454">
    <property type="entry name" value="RecG_wedge"/>
</dbReference>
<dbReference type="InterPro" id="IPR012340">
    <property type="entry name" value="NA-bd_OB-fold"/>
</dbReference>
<dbReference type="EC" id="5.6.2.4" evidence="13 15"/>
<dbReference type="CDD" id="cd04488">
    <property type="entry name" value="RecG_wedge_OBF"/>
    <property type="match status" value="1"/>
</dbReference>
<dbReference type="InterPro" id="IPR045562">
    <property type="entry name" value="RecG_dom3_C"/>
</dbReference>
<dbReference type="Proteomes" id="UP000198951">
    <property type="component" value="Unassembled WGS sequence"/>
</dbReference>
<evidence type="ECO:0000256" key="10">
    <source>
        <dbReference type="ARBA" id="ARBA00023204"/>
    </source>
</evidence>
<evidence type="ECO:0000256" key="9">
    <source>
        <dbReference type="ARBA" id="ARBA00023172"/>
    </source>
</evidence>
<dbReference type="STRING" id="150146.SAMN05443667_1176"/>
<dbReference type="GO" id="GO:0006281">
    <property type="term" value="P:DNA repair"/>
    <property type="evidence" value="ECO:0007669"/>
    <property type="project" value="UniProtKB-UniRule"/>
</dbReference>
<sequence>MNNLLLTPIEYLKGVGPNRGELLRKELGIHKYKDLINLYPNRYIDRTRYYKINELQNNVAEVQIIGKIINIKTVEFAKGRKRLVATFVDDTGQMELVWFQGQKWVRESLKLNEISVIFGKCTSFNGAYNMAHPEIEAMSEHEQSLRSAMQPVYPSTETLTNRGISNRVINKLMQQLFMETQALFTETLPEYLMQELHLISKKAALFNIHFPKSAEALAKAQFRLKFEELFFIQLQLITKNLVQKHKIKGHPFTKVGDLFNDFYQNHLPFQLTGAQKRVIKEIRTDMGTNAQMNRLLQGDVGSGKTIVAFMSMLLALDNGFQACLMAPTEILANQHFIGLSELAEKLNLNIKLLTGSSKTAARRIIHEELENGSLQILIGTHALLEDKVKFQNLGLAVIDEQHRFGVEQRSKLWKKNEIPPHILVMTATPIPRTLAMSLYGDLDISVIDELPPGRKPIQTVHRFDSNRLKVWKFIRDEIGLGRQIYIVYPLIQESEKMDFKDLMDGYESISRDFPLPDYSISILHGKMKPADKDAEMKRFSDGKTNIMVATTVIEVGVNVPNASVMIIESAERFGLSQLHQLRGRVGRGADQSYCILMTSHKLSSDSKTRMETMVSTNDGFEIAEVDLKLRGPGNLMGTQQSGVLNLQIADIVRDRDILALAREKAIKILSDDAPLQKPEHATLRAVYIELTKKKNIWNYIS</sequence>
<evidence type="ECO:0000259" key="16">
    <source>
        <dbReference type="PROSITE" id="PS51192"/>
    </source>
</evidence>
<keyword evidence="9 15" id="KW-0233">DNA recombination</keyword>
<evidence type="ECO:0000313" key="19">
    <source>
        <dbReference type="Proteomes" id="UP000198951"/>
    </source>
</evidence>
<comment type="function">
    <text evidence="15">Plays a critical role in recombination and DNA repair. Helps process Holliday junction intermediates to mature products by catalyzing branch migration. Has replication fork regression activity, unwinds stalled or blocked replication forks to make a HJ that can be resolved. Has a DNA unwinding activity characteristic of a DNA helicase with 3'-5' polarity.</text>
</comment>
<dbReference type="SUPFAM" id="SSF52540">
    <property type="entry name" value="P-loop containing nucleoside triphosphate hydrolases"/>
    <property type="match status" value="2"/>
</dbReference>
<proteinExistence type="inferred from homology"/>
<dbReference type="Pfam" id="PF19833">
    <property type="entry name" value="RecG_dom3_C"/>
    <property type="match status" value="1"/>
</dbReference>
<keyword evidence="8" id="KW-0238">DNA-binding</keyword>
<dbReference type="GO" id="GO:0043138">
    <property type="term" value="F:3'-5' DNA helicase activity"/>
    <property type="evidence" value="ECO:0007669"/>
    <property type="project" value="UniProtKB-EC"/>
</dbReference>
<dbReference type="NCBIfam" id="TIGR00643">
    <property type="entry name" value="recG"/>
    <property type="match status" value="1"/>
</dbReference>
<evidence type="ECO:0000256" key="11">
    <source>
        <dbReference type="ARBA" id="ARBA00023235"/>
    </source>
</evidence>
<keyword evidence="3 15" id="KW-0547">Nucleotide-binding</keyword>
<evidence type="ECO:0000256" key="8">
    <source>
        <dbReference type="ARBA" id="ARBA00023125"/>
    </source>
</evidence>
<dbReference type="InterPro" id="IPR011545">
    <property type="entry name" value="DEAD/DEAH_box_helicase_dom"/>
</dbReference>
<evidence type="ECO:0000259" key="17">
    <source>
        <dbReference type="PROSITE" id="PS51194"/>
    </source>
</evidence>
<gene>
    <name evidence="18" type="ORF">SAMN05443667_1176</name>
</gene>
<evidence type="ECO:0000256" key="15">
    <source>
        <dbReference type="RuleBase" id="RU363016"/>
    </source>
</evidence>
<name>A0A1H4G738_9FLAO</name>
<dbReference type="PANTHER" id="PTHR47964">
    <property type="entry name" value="ATP-DEPENDENT DNA HELICASE HOMOLOG RECG, CHLOROPLASTIC"/>
    <property type="match status" value="1"/>
</dbReference>
<keyword evidence="10 15" id="KW-0234">DNA repair</keyword>
<feature type="domain" description="Helicase C-terminal" evidence="17">
    <location>
        <begin position="466"/>
        <end position="633"/>
    </location>
</feature>
<dbReference type="GO" id="GO:0005524">
    <property type="term" value="F:ATP binding"/>
    <property type="evidence" value="ECO:0007669"/>
    <property type="project" value="UniProtKB-KW"/>
</dbReference>
<dbReference type="GO" id="GO:0016887">
    <property type="term" value="F:ATP hydrolysis activity"/>
    <property type="evidence" value="ECO:0007669"/>
    <property type="project" value="RHEA"/>
</dbReference>
<dbReference type="GO" id="GO:0006310">
    <property type="term" value="P:DNA recombination"/>
    <property type="evidence" value="ECO:0007669"/>
    <property type="project" value="UniProtKB-UniRule"/>
</dbReference>
<feature type="domain" description="Helicase ATP-binding" evidence="16">
    <location>
        <begin position="285"/>
        <end position="447"/>
    </location>
</feature>
<evidence type="ECO:0000256" key="1">
    <source>
        <dbReference type="ARBA" id="ARBA00007504"/>
    </source>
</evidence>
<reference evidence="19" key="1">
    <citation type="submission" date="2016-10" db="EMBL/GenBank/DDBJ databases">
        <authorList>
            <person name="Varghese N."/>
            <person name="Submissions S."/>
        </authorList>
    </citation>
    <scope>NUCLEOTIDE SEQUENCE [LARGE SCALE GENOMIC DNA]</scope>
    <source>
        <strain evidence="19">DSM 22376</strain>
    </source>
</reference>
<evidence type="ECO:0000256" key="14">
    <source>
        <dbReference type="ARBA" id="ARBA00048988"/>
    </source>
</evidence>
<keyword evidence="7 15" id="KW-0067">ATP-binding</keyword>
<dbReference type="Pfam" id="PF17191">
    <property type="entry name" value="RecG_wedge"/>
    <property type="match status" value="1"/>
</dbReference>
<dbReference type="SMART" id="SM00490">
    <property type="entry name" value="HELICc"/>
    <property type="match status" value="1"/>
</dbReference>
<keyword evidence="5 15" id="KW-0378">Hydrolase</keyword>
<keyword evidence="11" id="KW-0413">Isomerase</keyword>
<dbReference type="Gene3D" id="2.40.50.140">
    <property type="entry name" value="Nucleic acid-binding proteins"/>
    <property type="match status" value="1"/>
</dbReference>
<dbReference type="RefSeq" id="WP_091093641.1">
    <property type="nucleotide sequence ID" value="NZ_FNRD01000017.1"/>
</dbReference>
<comment type="similarity">
    <text evidence="1 15">Belongs to the helicase family. RecG subfamily.</text>
</comment>
<accession>A0A1H4G738</accession>
<dbReference type="InterPro" id="IPR047112">
    <property type="entry name" value="RecG/Mfd"/>
</dbReference>
<dbReference type="Gene3D" id="3.40.50.300">
    <property type="entry name" value="P-loop containing nucleotide triphosphate hydrolases"/>
    <property type="match status" value="2"/>
</dbReference>
<dbReference type="NCBIfam" id="NF008168">
    <property type="entry name" value="PRK10917.2-2"/>
    <property type="match status" value="1"/>
</dbReference>
<keyword evidence="19" id="KW-1185">Reference proteome</keyword>
<keyword evidence="4 15" id="KW-0227">DNA damage</keyword>
<evidence type="ECO:0000256" key="7">
    <source>
        <dbReference type="ARBA" id="ARBA00022840"/>
    </source>
</evidence>
<comment type="catalytic activity">
    <reaction evidence="12 15">
        <text>Couples ATP hydrolysis with the unwinding of duplex DNA by translocating in the 3'-5' direction.</text>
        <dbReference type="EC" id="5.6.2.4"/>
    </reaction>
</comment>